<dbReference type="Pfam" id="PF00078">
    <property type="entry name" value="RVT_1"/>
    <property type="match status" value="1"/>
</dbReference>
<dbReference type="EMBL" id="JAUNZN010000130">
    <property type="protein sequence ID" value="KAK4805278.1"/>
    <property type="molecule type" value="Genomic_DNA"/>
</dbReference>
<sequence>MMSQCVSKTSQGLSPEPPAADTTTSPARSLPALTLAALCDRELPQPTSSSTASAMAKAEKGEALLLLPGRLHRGPLSGKALSNSPALAVGFVATSTMDGAWVGTWRPHRPRGPIMAQFTSPGPKYSIPGTTGYLDHNPTKTKAPAYTFRGAKPPVADSCSPGPRYYVPPSITRNGKYVAPAQHICGLPKIKTEITPGPSDYSTDKANKHLYKCAPAQSMAFRHKAVTTDQTPGPGTYTLPRLVGPNTAYTHASPCYSLKGKSKHRGFAEDLSKTPGPAAFPKVELDVYKKRAPMYTMGTKSRLAGDKTVKPGPADYCLGKHAFTRLELELNLAAAVKDNKKHFFKYISSKRRAKENLQPLVDGGGNTVTKDEEKAEVLNAFFASVFNCRANCSLGTHPPELEDRDGDQNGAPIIHGEMVSDLLHHLDPHKSMGPDEIHPRVLKELAEQLTKPLSIIYQQSWLTGEVPAHWRLANVTPIFKKGRKEDPGNQRPVSLTLVPGKLMEQIILSAITRHVENNQGIKPSQHGFRKGRSCLTNLISIYDNVTPLVDEGKAVDVVYLDFSKAFDTVSHSILLEKLAAHGLDGCTLRWVKNWLDGQAQRVVVNGVYSSWRPVTSGVPQGSVLGPVMFNIFINDLDEGIECTLSKFADDPKLCGSVDLLEGRKALQRDLDRLGRWAKVNCVRFKKAKCKILHLGHNNPMQRYRLGEEWLESCLAKKDLGVLVDSRLNMSQQCAQAAKKANGILACIKNSVASRSREVIVPLYLALLRPHLECCVQCWAPHYKRDIEVLERVQRRATKLGKGLEHKADGERLRDLGLFSVEKRRLRGDLIALYNCLKGGCREVGVGLFSHVTSDRMRGNGLKLCQGRFRLDIRKFFFTERVIKH</sequence>
<dbReference type="InterPro" id="IPR010736">
    <property type="entry name" value="SHIPPO-rpt"/>
</dbReference>
<keyword evidence="4" id="KW-1185">Reference proteome</keyword>
<dbReference type="PANTHER" id="PTHR33332">
    <property type="entry name" value="REVERSE TRANSCRIPTASE DOMAIN-CONTAINING PROTEIN"/>
    <property type="match status" value="1"/>
</dbReference>
<gene>
    <name evidence="3" type="ORF">QYF61_004843</name>
</gene>
<protein>
    <recommendedName>
        <fullName evidence="2">Reverse transcriptase domain-containing protein</fullName>
    </recommendedName>
</protein>
<feature type="compositionally biased region" description="Polar residues" evidence="1">
    <location>
        <begin position="1"/>
        <end position="13"/>
    </location>
</feature>
<dbReference type="InterPro" id="IPR000477">
    <property type="entry name" value="RT_dom"/>
</dbReference>
<evidence type="ECO:0000256" key="1">
    <source>
        <dbReference type="SAM" id="MobiDB-lite"/>
    </source>
</evidence>
<name>A0AAN7RR50_MYCAM</name>
<dbReference type="CDD" id="cd01650">
    <property type="entry name" value="RT_nLTR_like"/>
    <property type="match status" value="1"/>
</dbReference>
<accession>A0AAN7RR50</accession>
<comment type="caution">
    <text evidence="3">The sequence shown here is derived from an EMBL/GenBank/DDBJ whole genome shotgun (WGS) entry which is preliminary data.</text>
</comment>
<dbReference type="Pfam" id="PF07004">
    <property type="entry name" value="SHIPPO-rpt"/>
    <property type="match status" value="3"/>
</dbReference>
<reference evidence="3 4" key="1">
    <citation type="journal article" date="2023" name="J. Hered.">
        <title>Chromosome-level genome of the wood stork (Mycteria americana) provides insight into avian chromosome evolution.</title>
        <authorList>
            <person name="Flamio R. Jr."/>
            <person name="Ramstad K.M."/>
        </authorList>
    </citation>
    <scope>NUCLEOTIDE SEQUENCE [LARGE SCALE GENOMIC DNA]</scope>
    <source>
        <strain evidence="3">JAX WOST 10</strain>
    </source>
</reference>
<feature type="domain" description="Reverse transcriptase" evidence="2">
    <location>
        <begin position="459"/>
        <end position="714"/>
    </location>
</feature>
<dbReference type="AlphaFoldDB" id="A0AAN7RR50"/>
<dbReference type="InterPro" id="IPR043502">
    <property type="entry name" value="DNA/RNA_pol_sf"/>
</dbReference>
<organism evidence="3 4">
    <name type="scientific">Mycteria americana</name>
    <name type="common">Wood stork</name>
    <dbReference type="NCBI Taxonomy" id="33587"/>
    <lineage>
        <taxon>Eukaryota</taxon>
        <taxon>Metazoa</taxon>
        <taxon>Chordata</taxon>
        <taxon>Craniata</taxon>
        <taxon>Vertebrata</taxon>
        <taxon>Euteleostomi</taxon>
        <taxon>Archelosauria</taxon>
        <taxon>Archosauria</taxon>
        <taxon>Dinosauria</taxon>
        <taxon>Saurischia</taxon>
        <taxon>Theropoda</taxon>
        <taxon>Coelurosauria</taxon>
        <taxon>Aves</taxon>
        <taxon>Neognathae</taxon>
        <taxon>Neoaves</taxon>
        <taxon>Aequornithes</taxon>
        <taxon>Ciconiiformes</taxon>
        <taxon>Ciconiidae</taxon>
        <taxon>Mycteria</taxon>
    </lineage>
</organism>
<evidence type="ECO:0000313" key="4">
    <source>
        <dbReference type="Proteomes" id="UP001333110"/>
    </source>
</evidence>
<dbReference type="SUPFAM" id="SSF56672">
    <property type="entry name" value="DNA/RNA polymerases"/>
    <property type="match status" value="1"/>
</dbReference>
<proteinExistence type="predicted"/>
<feature type="region of interest" description="Disordered" evidence="1">
    <location>
        <begin position="1"/>
        <end position="27"/>
    </location>
</feature>
<evidence type="ECO:0000313" key="3">
    <source>
        <dbReference type="EMBL" id="KAK4805278.1"/>
    </source>
</evidence>
<dbReference type="Proteomes" id="UP001333110">
    <property type="component" value="Unassembled WGS sequence"/>
</dbReference>
<evidence type="ECO:0000259" key="2">
    <source>
        <dbReference type="PROSITE" id="PS50878"/>
    </source>
</evidence>
<dbReference type="PROSITE" id="PS50878">
    <property type="entry name" value="RT_POL"/>
    <property type="match status" value="1"/>
</dbReference>